<sequence length="597" mass="67940">MNRMTRPLNSVGLRELLRSLSLRASSTKRRFSQATRPLSHVKHFTPSKPLDFSTFAYKANRPSFKPKLPEIDTKPANSNSNPNFVVIAEVPTDYNNVDVVSRSKGPDSSEGRNAELPEELSKNVLRLSCESSAEGGKCDVYLIGTSHDSKACSCSGFCLVNEKKKRESSKLIMSEFLDDQWVLQKNVVHLSCESSTEGGICDVYLLGICHVSKESCLEVEAVISYLKPQVVFLELCSNRVETFKTRNINDLKVPSVVEMIEMWRNKHDLFYILRFWVFALFARQLEVVPGSEFRVAYEEARKYGAKVILGDRPIHKMDDDHDNQTDDTFPTIFKIQVDERDQYMSYTLLGVARKHSSIVAVVGMRHLHGIQKYWKQPVSINELMTIPPQKPTLSTSKILAYLGIPIAVLLVHSSNWPLDFFPGRLCIDWGGAYRFRDSFESKVMAQLKKNTSSYGGSLVRCVTACSSKPCPLSNSFEGRQRHSTSPCILEDTSRFRYTFRNGQPLAIRVAHMVRETVALNHMNVRWYVFGDDDTVFFPHNLAKTLAKYNHQLWYYIGAGSEIYQQNKDFGFAISYPLAKVLAKVFDSCIERCPHLWK</sequence>
<dbReference type="InterPro" id="IPR006740">
    <property type="entry name" value="DUF604"/>
</dbReference>
<dbReference type="Gene3D" id="3.90.550.50">
    <property type="match status" value="1"/>
</dbReference>
<dbReference type="EMBL" id="JBBPBN010000089">
    <property type="protein sequence ID" value="KAK8981734.1"/>
    <property type="molecule type" value="Genomic_DNA"/>
</dbReference>
<protein>
    <submittedName>
        <fullName evidence="1">Uncharacterized protein</fullName>
    </submittedName>
</protein>
<dbReference type="CDD" id="cd14726">
    <property type="entry name" value="TraB_PrgY-like"/>
    <property type="match status" value="1"/>
</dbReference>
<proteinExistence type="predicted"/>
<dbReference type="Pfam" id="PF04646">
    <property type="entry name" value="DUF604"/>
    <property type="match status" value="1"/>
</dbReference>
<dbReference type="Proteomes" id="UP001396334">
    <property type="component" value="Unassembled WGS sequence"/>
</dbReference>
<dbReference type="PANTHER" id="PTHR21530:SF7">
    <property type="entry name" value="TRAB DOMAIN-CONTAINING PROTEIN"/>
    <property type="match status" value="1"/>
</dbReference>
<organism evidence="1 2">
    <name type="scientific">Hibiscus sabdariffa</name>
    <name type="common">roselle</name>
    <dbReference type="NCBI Taxonomy" id="183260"/>
    <lineage>
        <taxon>Eukaryota</taxon>
        <taxon>Viridiplantae</taxon>
        <taxon>Streptophyta</taxon>
        <taxon>Embryophyta</taxon>
        <taxon>Tracheophyta</taxon>
        <taxon>Spermatophyta</taxon>
        <taxon>Magnoliopsida</taxon>
        <taxon>eudicotyledons</taxon>
        <taxon>Gunneridae</taxon>
        <taxon>Pentapetalae</taxon>
        <taxon>rosids</taxon>
        <taxon>malvids</taxon>
        <taxon>Malvales</taxon>
        <taxon>Malvaceae</taxon>
        <taxon>Malvoideae</taxon>
        <taxon>Hibiscus</taxon>
    </lineage>
</organism>
<evidence type="ECO:0000313" key="2">
    <source>
        <dbReference type="Proteomes" id="UP001396334"/>
    </source>
</evidence>
<keyword evidence="2" id="KW-1185">Reference proteome</keyword>
<gene>
    <name evidence="1" type="ORF">V6N11_028139</name>
</gene>
<accession>A0ABR2NZU3</accession>
<reference evidence="1 2" key="1">
    <citation type="journal article" date="2024" name="G3 (Bethesda)">
        <title>Genome assembly of Hibiscus sabdariffa L. provides insights into metabolisms of medicinal natural products.</title>
        <authorList>
            <person name="Kim T."/>
        </authorList>
    </citation>
    <scope>NUCLEOTIDE SEQUENCE [LARGE SCALE GENOMIC DNA]</scope>
    <source>
        <strain evidence="1">TK-2024</strain>
        <tissue evidence="1">Old leaves</tissue>
    </source>
</reference>
<evidence type="ECO:0000313" key="1">
    <source>
        <dbReference type="EMBL" id="KAK8981734.1"/>
    </source>
</evidence>
<name>A0ABR2NZU3_9ROSI</name>
<dbReference type="InterPro" id="IPR046345">
    <property type="entry name" value="TraB_PrgY-like"/>
</dbReference>
<dbReference type="PANTHER" id="PTHR21530">
    <property type="entry name" value="PHEROMONE SHUTDOWN PROTEIN"/>
    <property type="match status" value="1"/>
</dbReference>
<comment type="caution">
    <text evidence="1">The sequence shown here is derived from an EMBL/GenBank/DDBJ whole genome shotgun (WGS) entry which is preliminary data.</text>
</comment>